<proteinExistence type="predicted"/>
<reference evidence="1" key="2">
    <citation type="journal article" date="2015" name="Fish Shellfish Immunol.">
        <title>Early steps in the European eel (Anguilla anguilla)-Vibrio vulnificus interaction in the gills: Role of the RtxA13 toxin.</title>
        <authorList>
            <person name="Callol A."/>
            <person name="Pajuelo D."/>
            <person name="Ebbesson L."/>
            <person name="Teles M."/>
            <person name="MacKenzie S."/>
            <person name="Amaro C."/>
        </authorList>
    </citation>
    <scope>NUCLEOTIDE SEQUENCE</scope>
</reference>
<dbReference type="AlphaFoldDB" id="A0A0E9S1K3"/>
<organism evidence="1">
    <name type="scientific">Anguilla anguilla</name>
    <name type="common">European freshwater eel</name>
    <name type="synonym">Muraena anguilla</name>
    <dbReference type="NCBI Taxonomy" id="7936"/>
    <lineage>
        <taxon>Eukaryota</taxon>
        <taxon>Metazoa</taxon>
        <taxon>Chordata</taxon>
        <taxon>Craniata</taxon>
        <taxon>Vertebrata</taxon>
        <taxon>Euteleostomi</taxon>
        <taxon>Actinopterygii</taxon>
        <taxon>Neopterygii</taxon>
        <taxon>Teleostei</taxon>
        <taxon>Anguilliformes</taxon>
        <taxon>Anguillidae</taxon>
        <taxon>Anguilla</taxon>
    </lineage>
</organism>
<reference evidence="1" key="1">
    <citation type="submission" date="2014-11" db="EMBL/GenBank/DDBJ databases">
        <authorList>
            <person name="Amaro Gonzalez C."/>
        </authorList>
    </citation>
    <scope>NUCLEOTIDE SEQUENCE</scope>
</reference>
<name>A0A0E9S1K3_ANGAN</name>
<evidence type="ECO:0000313" key="1">
    <source>
        <dbReference type="EMBL" id="JAH34388.1"/>
    </source>
</evidence>
<accession>A0A0E9S1K3</accession>
<protein>
    <submittedName>
        <fullName evidence="1">Uncharacterized protein</fullName>
    </submittedName>
</protein>
<sequence length="68" mass="7730">MWTCLMCQTNAGGKLAEWLHGANPASRLHTARFSRAYSDWSKYTNSSIRELYKKSTSEILGPSQTFSR</sequence>
<dbReference type="EMBL" id="GBXM01074189">
    <property type="protein sequence ID" value="JAH34388.1"/>
    <property type="molecule type" value="Transcribed_RNA"/>
</dbReference>